<feature type="transmembrane region" description="Helical" evidence="9">
    <location>
        <begin position="379"/>
        <end position="400"/>
    </location>
</feature>
<feature type="transmembrane region" description="Helical" evidence="9">
    <location>
        <begin position="73"/>
        <end position="91"/>
    </location>
</feature>
<evidence type="ECO:0000256" key="6">
    <source>
        <dbReference type="ARBA" id="ARBA00022989"/>
    </source>
</evidence>
<keyword evidence="5 9" id="KW-0812">Transmembrane</keyword>
<feature type="region of interest" description="Disordered" evidence="8">
    <location>
        <begin position="1"/>
        <end position="30"/>
    </location>
</feature>
<evidence type="ECO:0000256" key="7">
    <source>
        <dbReference type="ARBA" id="ARBA00023136"/>
    </source>
</evidence>
<keyword evidence="11" id="KW-1185">Reference proteome</keyword>
<feature type="transmembrane region" description="Helical" evidence="9">
    <location>
        <begin position="167"/>
        <end position="187"/>
    </location>
</feature>
<keyword evidence="6 9" id="KW-1133">Transmembrane helix</keyword>
<evidence type="ECO:0000313" key="10">
    <source>
        <dbReference type="EMBL" id="MCJ2179678.1"/>
    </source>
</evidence>
<dbReference type="RefSeq" id="WP_243994699.1">
    <property type="nucleotide sequence ID" value="NZ_JALHLE010000021.1"/>
</dbReference>
<dbReference type="PANTHER" id="PTHR42810">
    <property type="entry name" value="PURINE PERMEASE C1399.01C-RELATED"/>
    <property type="match status" value="1"/>
</dbReference>
<evidence type="ECO:0000256" key="1">
    <source>
        <dbReference type="ARBA" id="ARBA00004651"/>
    </source>
</evidence>
<accession>A0ABT0B3R5</accession>
<comment type="subcellular location">
    <subcellularLocation>
        <location evidence="1">Cell membrane</location>
        <topology evidence="1">Multi-pass membrane protein</topology>
    </subcellularLocation>
</comment>
<feature type="transmembrane region" description="Helical" evidence="9">
    <location>
        <begin position="49"/>
        <end position="67"/>
    </location>
</feature>
<feature type="transmembrane region" description="Helical" evidence="9">
    <location>
        <begin position="350"/>
        <end position="373"/>
    </location>
</feature>
<dbReference type="Pfam" id="PF00860">
    <property type="entry name" value="Xan_ur_permease"/>
    <property type="match status" value="1"/>
</dbReference>
<dbReference type="InterPro" id="IPR017588">
    <property type="entry name" value="UacT-like"/>
</dbReference>
<dbReference type="NCBIfam" id="TIGR03173">
    <property type="entry name" value="pbuX"/>
    <property type="match status" value="1"/>
</dbReference>
<protein>
    <submittedName>
        <fullName evidence="10">Purine permease</fullName>
    </submittedName>
</protein>
<feature type="transmembrane region" description="Helical" evidence="9">
    <location>
        <begin position="199"/>
        <end position="216"/>
    </location>
</feature>
<feature type="transmembrane region" description="Helical" evidence="9">
    <location>
        <begin position="435"/>
        <end position="458"/>
    </location>
</feature>
<evidence type="ECO:0000313" key="11">
    <source>
        <dbReference type="Proteomes" id="UP001162880"/>
    </source>
</evidence>
<feature type="transmembrane region" description="Helical" evidence="9">
    <location>
        <begin position="409"/>
        <end position="429"/>
    </location>
</feature>
<name>A0ABT0B3R5_9SPHN</name>
<dbReference type="Proteomes" id="UP001162880">
    <property type="component" value="Unassembled WGS sequence"/>
</dbReference>
<feature type="transmembrane region" description="Helical" evidence="9">
    <location>
        <begin position="223"/>
        <end position="243"/>
    </location>
</feature>
<dbReference type="NCBIfam" id="NF037981">
    <property type="entry name" value="NCS2_1"/>
    <property type="match status" value="1"/>
</dbReference>
<sequence length="464" mass="47413">MMDTDSLDCTSVRQGKSARSGAQPSLSPPDDVDAVPALSRLLPLSLQHVLIMYAGAVTVPIVVGRALGLDAASLTQLVCADLVACGIATLIQTLGLPGVGIRLPIMMGVTFASVSPMLALIGTGLAAGRAPGAILTTIYGAVIVSGVFGMIIAPLVGRLSRWFPPHVTGCVILMIGLSLMRVSINWAGGGRPDSPEFGALTGLGLALATLLAILALTRLGSGLVRSAAVLLGVVAGSAVAMTVGKLDLTDVAAAPWFAVVRPFQFGMPTFQFPMIAAMCLVMTIVMVESFGMFLAAGEIVGRPADARALTRGLRADALGTIIGGTFNTFAYTSYAQNVGLLTLTGVRSRFVVAGAGVILILLGLCPKFAAVAAAIPVEVLGGAGLVMFGTIAATGIRVIASEELTQPRLLVVAVSIAIGLIPVLSNTFFQAMPEALGPLFHSGIVLTTLAAVLLNLAFDAQSTR</sequence>
<keyword evidence="7 9" id="KW-0472">Membrane</keyword>
<keyword evidence="4" id="KW-1003">Cell membrane</keyword>
<comment type="similarity">
    <text evidence="2">Belongs to the nucleobase:cation symporter-2 (NCS2) (TC 2.A.40) family.</text>
</comment>
<evidence type="ECO:0000256" key="2">
    <source>
        <dbReference type="ARBA" id="ARBA00008821"/>
    </source>
</evidence>
<feature type="transmembrane region" description="Helical" evidence="9">
    <location>
        <begin position="133"/>
        <end position="155"/>
    </location>
</feature>
<evidence type="ECO:0000256" key="5">
    <source>
        <dbReference type="ARBA" id="ARBA00022692"/>
    </source>
</evidence>
<feature type="transmembrane region" description="Helical" evidence="9">
    <location>
        <begin position="103"/>
        <end position="127"/>
    </location>
</feature>
<keyword evidence="3" id="KW-0813">Transport</keyword>
<dbReference type="InterPro" id="IPR006042">
    <property type="entry name" value="Xan_ur_permease"/>
</dbReference>
<dbReference type="EMBL" id="JALHLE010000021">
    <property type="protein sequence ID" value="MCJ2179678.1"/>
    <property type="molecule type" value="Genomic_DNA"/>
</dbReference>
<evidence type="ECO:0000256" key="8">
    <source>
        <dbReference type="SAM" id="MobiDB-lite"/>
    </source>
</evidence>
<evidence type="ECO:0000256" key="3">
    <source>
        <dbReference type="ARBA" id="ARBA00022448"/>
    </source>
</evidence>
<dbReference type="PANTHER" id="PTHR42810:SF4">
    <property type="entry name" value="URIC ACID TRANSPORTER UACT"/>
    <property type="match status" value="1"/>
</dbReference>
<dbReference type="NCBIfam" id="TIGR00801">
    <property type="entry name" value="ncs2"/>
    <property type="match status" value="1"/>
</dbReference>
<proteinExistence type="inferred from homology"/>
<comment type="caution">
    <text evidence="10">The sequence shown here is derived from an EMBL/GenBank/DDBJ whole genome shotgun (WGS) entry which is preliminary data.</text>
</comment>
<dbReference type="InterPro" id="IPR006043">
    <property type="entry name" value="NCS2"/>
</dbReference>
<reference evidence="10" key="1">
    <citation type="submission" date="2022-03" db="EMBL/GenBank/DDBJ databases">
        <title>Identification of a novel bacterium isolated from mangrove sediments.</title>
        <authorList>
            <person name="Pan X."/>
        </authorList>
    </citation>
    <scope>NUCLEOTIDE SEQUENCE</scope>
    <source>
        <strain evidence="10">B2580</strain>
    </source>
</reference>
<organism evidence="10 11">
    <name type="scientific">Novosphingobium album</name>
    <name type="common">ex Hu et al. 2023</name>
    <dbReference type="NCBI Taxonomy" id="2930093"/>
    <lineage>
        <taxon>Bacteria</taxon>
        <taxon>Pseudomonadati</taxon>
        <taxon>Pseudomonadota</taxon>
        <taxon>Alphaproteobacteria</taxon>
        <taxon>Sphingomonadales</taxon>
        <taxon>Sphingomonadaceae</taxon>
        <taxon>Novosphingobium</taxon>
    </lineage>
</organism>
<evidence type="ECO:0000256" key="4">
    <source>
        <dbReference type="ARBA" id="ARBA00022475"/>
    </source>
</evidence>
<evidence type="ECO:0000256" key="9">
    <source>
        <dbReference type="SAM" id="Phobius"/>
    </source>
</evidence>
<feature type="transmembrane region" description="Helical" evidence="9">
    <location>
        <begin position="272"/>
        <end position="297"/>
    </location>
</feature>
<gene>
    <name evidence="10" type="ORF">MTR64_13980</name>
</gene>